<reference evidence="2 3" key="1">
    <citation type="journal article" date="2018" name="Biotechnol. Adv.">
        <title>Improved genomic resources and new bioinformatic workflow for the carcinogenic parasite Clonorchis sinensis: Biotechnological implications.</title>
        <authorList>
            <person name="Wang D."/>
            <person name="Korhonen P.K."/>
            <person name="Gasser R.B."/>
            <person name="Young N.D."/>
        </authorList>
    </citation>
    <scope>NUCLEOTIDE SEQUENCE [LARGE SCALE GENOMIC DNA]</scope>
    <source>
        <strain evidence="2">Cs-k2</strain>
    </source>
</reference>
<feature type="region of interest" description="Disordered" evidence="1">
    <location>
        <begin position="84"/>
        <end position="105"/>
    </location>
</feature>
<organism evidence="2 3">
    <name type="scientific">Clonorchis sinensis</name>
    <name type="common">Chinese liver fluke</name>
    <dbReference type="NCBI Taxonomy" id="79923"/>
    <lineage>
        <taxon>Eukaryota</taxon>
        <taxon>Metazoa</taxon>
        <taxon>Spiralia</taxon>
        <taxon>Lophotrochozoa</taxon>
        <taxon>Platyhelminthes</taxon>
        <taxon>Trematoda</taxon>
        <taxon>Digenea</taxon>
        <taxon>Opisthorchiida</taxon>
        <taxon>Opisthorchiata</taxon>
        <taxon>Opisthorchiidae</taxon>
        <taxon>Clonorchis</taxon>
    </lineage>
</organism>
<dbReference type="EMBL" id="NIRI02000042">
    <property type="protein sequence ID" value="KAG5451702.1"/>
    <property type="molecule type" value="Genomic_DNA"/>
</dbReference>
<name>A0A8T1MS24_CLOSI</name>
<proteinExistence type="predicted"/>
<dbReference type="AlphaFoldDB" id="A0A8T1MS24"/>
<evidence type="ECO:0000313" key="2">
    <source>
        <dbReference type="EMBL" id="KAG5451702.1"/>
    </source>
</evidence>
<evidence type="ECO:0000313" key="3">
    <source>
        <dbReference type="Proteomes" id="UP000286415"/>
    </source>
</evidence>
<dbReference type="Proteomes" id="UP000286415">
    <property type="component" value="Unassembled WGS sequence"/>
</dbReference>
<gene>
    <name evidence="2" type="ORF">CSKR_201494</name>
</gene>
<comment type="caution">
    <text evidence="2">The sequence shown here is derived from an EMBL/GenBank/DDBJ whole genome shotgun (WGS) entry which is preliminary data.</text>
</comment>
<sequence length="105" mass="11336">MSGAISQLSVDYIGNQPLVVKGHSVQLLAKRLCVRKPVGFSELRTADDSQLGRNSRTMALGYSASINPNCKVKRRLKPGKCWLRSSPPSLDSTLGGHSDQELQGA</sequence>
<keyword evidence="3" id="KW-1185">Reference proteome</keyword>
<protein>
    <submittedName>
        <fullName evidence="2">Uncharacterized protein</fullName>
    </submittedName>
</protein>
<reference evidence="2 3" key="2">
    <citation type="journal article" date="2021" name="Genomics">
        <title>High-quality reference genome for Clonorchis sinensis.</title>
        <authorList>
            <person name="Young N.D."/>
            <person name="Stroehlein A.J."/>
            <person name="Kinkar L."/>
            <person name="Wang T."/>
            <person name="Sohn W.M."/>
            <person name="Chang B.C.H."/>
            <person name="Kaur P."/>
            <person name="Weisz D."/>
            <person name="Dudchenko O."/>
            <person name="Aiden E.L."/>
            <person name="Korhonen P.K."/>
            <person name="Gasser R.B."/>
        </authorList>
    </citation>
    <scope>NUCLEOTIDE SEQUENCE [LARGE SCALE GENOMIC DNA]</scope>
    <source>
        <strain evidence="2">Cs-k2</strain>
    </source>
</reference>
<evidence type="ECO:0000256" key="1">
    <source>
        <dbReference type="SAM" id="MobiDB-lite"/>
    </source>
</evidence>
<accession>A0A8T1MS24</accession>